<keyword evidence="13" id="KW-0012">Acyltransferase</keyword>
<dbReference type="GO" id="GO:0106261">
    <property type="term" value="F:tRNA uridine(34) acetyltransferase activity"/>
    <property type="evidence" value="ECO:0007669"/>
    <property type="project" value="UniProtKB-EC"/>
</dbReference>
<proteinExistence type="inferred from homology"/>
<keyword evidence="7" id="KW-0949">S-adenosyl-L-methionine</keyword>
<evidence type="ECO:0000256" key="11">
    <source>
        <dbReference type="ARBA" id="ARBA00023004"/>
    </source>
</evidence>
<dbReference type="Pfam" id="PF00583">
    <property type="entry name" value="Acetyltransf_1"/>
    <property type="match status" value="1"/>
</dbReference>
<keyword evidence="12 17" id="KW-0411">Iron-sulfur</keyword>
<dbReference type="SFLD" id="SFLDF00344">
    <property type="entry name" value="ELP3-like"/>
    <property type="match status" value="1"/>
</dbReference>
<evidence type="ECO:0000256" key="1">
    <source>
        <dbReference type="ARBA" id="ARBA00005043"/>
    </source>
</evidence>
<dbReference type="GO" id="GO:0046872">
    <property type="term" value="F:metal ion binding"/>
    <property type="evidence" value="ECO:0007669"/>
    <property type="project" value="UniProtKB-KW"/>
</dbReference>
<protein>
    <recommendedName>
        <fullName evidence="3">Elongator complex protein 3</fullName>
        <ecNumber evidence="15">2.3.1.311</ecNumber>
    </recommendedName>
    <alternativeName>
        <fullName evidence="14">tRNA uridine(34) acetyltransferase</fullName>
    </alternativeName>
</protein>
<dbReference type="SFLD" id="SFLDS00029">
    <property type="entry name" value="Radical_SAM"/>
    <property type="match status" value="1"/>
</dbReference>
<evidence type="ECO:0000256" key="16">
    <source>
        <dbReference type="ARBA" id="ARBA00047372"/>
    </source>
</evidence>
<feature type="binding site" evidence="17">
    <location>
        <position position="93"/>
    </location>
    <ligand>
        <name>[4Fe-4S] cluster</name>
        <dbReference type="ChEBI" id="CHEBI:49883"/>
        <note>4Fe-4S-S-AdoMet</note>
    </ligand>
</feature>
<evidence type="ECO:0000256" key="2">
    <source>
        <dbReference type="ARBA" id="ARBA00005494"/>
    </source>
</evidence>
<dbReference type="InterPro" id="IPR039661">
    <property type="entry name" value="ELP3"/>
</dbReference>
<evidence type="ECO:0000313" key="19">
    <source>
        <dbReference type="EMBL" id="EFD92528.1"/>
    </source>
</evidence>
<keyword evidence="4" id="KW-0004">4Fe-4S</keyword>
<dbReference type="GO" id="GO:0005737">
    <property type="term" value="C:cytoplasm"/>
    <property type="evidence" value="ECO:0007669"/>
    <property type="project" value="TreeGrafter"/>
</dbReference>
<reference evidence="19 20" key="1">
    <citation type="journal article" date="2010" name="Proc. Natl. Acad. Sci. U.S.A.">
        <title>Enigmatic, ultrasmall, uncultivated Archaea.</title>
        <authorList>
            <person name="Baker B.J."/>
            <person name="Comolli L.R."/>
            <person name="Dick G.J."/>
            <person name="Hauser L.J."/>
            <person name="Hyatt D."/>
            <person name="Dill B.D."/>
            <person name="Land M.L."/>
            <person name="Verberkmoes N.C."/>
            <person name="Hettich R.L."/>
            <person name="Banfield J.F."/>
        </authorList>
    </citation>
    <scope>NUCLEOTIDE SEQUENCE [LARGE SCALE GENOMIC DNA]</scope>
</reference>
<accession>D6GW80</accession>
<evidence type="ECO:0000256" key="14">
    <source>
        <dbReference type="ARBA" id="ARBA00030769"/>
    </source>
</evidence>
<feature type="binding site" evidence="17">
    <location>
        <position position="101"/>
    </location>
    <ligand>
        <name>[4Fe-4S] cluster</name>
        <dbReference type="ChEBI" id="CHEBI:49883"/>
        <note>4Fe-4S-S-AdoMet</note>
    </ligand>
</feature>
<evidence type="ECO:0000256" key="12">
    <source>
        <dbReference type="ARBA" id="ARBA00023014"/>
    </source>
</evidence>
<dbReference type="InterPro" id="IPR056591">
    <property type="entry name" value="ELP3-like_N"/>
</dbReference>
<dbReference type="InterPro" id="IPR000182">
    <property type="entry name" value="GNAT_dom"/>
</dbReference>
<dbReference type="EC" id="2.3.1.311" evidence="15"/>
<dbReference type="GO" id="GO:0000049">
    <property type="term" value="F:tRNA binding"/>
    <property type="evidence" value="ECO:0007669"/>
    <property type="project" value="UniProtKB-KW"/>
</dbReference>
<dbReference type="SUPFAM" id="SSF55729">
    <property type="entry name" value="Acyl-CoA N-acyltransferases (Nat)"/>
    <property type="match status" value="1"/>
</dbReference>
<dbReference type="InterPro" id="IPR006638">
    <property type="entry name" value="Elp3/MiaA/NifB-like_rSAM"/>
</dbReference>
<dbReference type="Proteomes" id="UP000009376">
    <property type="component" value="Unassembled WGS sequence"/>
</dbReference>
<evidence type="ECO:0000256" key="13">
    <source>
        <dbReference type="ARBA" id="ARBA00023315"/>
    </source>
</evidence>
<keyword evidence="5" id="KW-0820">tRNA-binding</keyword>
<dbReference type="InterPro" id="IPR016181">
    <property type="entry name" value="Acyl_CoA_acyltransferase"/>
</dbReference>
<comment type="pathway">
    <text evidence="1">tRNA modification; 5-methoxycarbonylmethyl-2-thiouridine-tRNA biosynthesis.</text>
</comment>
<evidence type="ECO:0000256" key="9">
    <source>
        <dbReference type="ARBA" id="ARBA00022723"/>
    </source>
</evidence>
<evidence type="ECO:0000256" key="4">
    <source>
        <dbReference type="ARBA" id="ARBA00022485"/>
    </source>
</evidence>
<evidence type="ECO:0000256" key="3">
    <source>
        <dbReference type="ARBA" id="ARBA00020266"/>
    </source>
</evidence>
<dbReference type="Pfam" id="PF16199">
    <property type="entry name" value="Radical_SAM_C"/>
    <property type="match status" value="1"/>
</dbReference>
<dbReference type="PANTHER" id="PTHR11135:SF0">
    <property type="entry name" value="ELONGATOR COMPLEX PROTEIN 3"/>
    <property type="match status" value="1"/>
</dbReference>
<evidence type="ECO:0000256" key="15">
    <source>
        <dbReference type="ARBA" id="ARBA00044771"/>
    </source>
</evidence>
<evidence type="ECO:0000256" key="17">
    <source>
        <dbReference type="PIRSR" id="PIRSR005669-1"/>
    </source>
</evidence>
<dbReference type="Pfam" id="PF04055">
    <property type="entry name" value="Radical_SAM"/>
    <property type="match status" value="1"/>
</dbReference>
<evidence type="ECO:0000256" key="8">
    <source>
        <dbReference type="ARBA" id="ARBA00022694"/>
    </source>
</evidence>
<dbReference type="SFLD" id="SFLDG01086">
    <property type="entry name" value="elongater_protein-like"/>
    <property type="match status" value="1"/>
</dbReference>
<keyword evidence="8" id="KW-0819">tRNA processing</keyword>
<evidence type="ECO:0000256" key="6">
    <source>
        <dbReference type="ARBA" id="ARBA00022679"/>
    </source>
</evidence>
<dbReference type="Gene3D" id="3.40.630.30">
    <property type="match status" value="1"/>
</dbReference>
<dbReference type="SMART" id="SM00729">
    <property type="entry name" value="Elp3"/>
    <property type="match status" value="1"/>
</dbReference>
<dbReference type="InterPro" id="IPR007197">
    <property type="entry name" value="rSAM"/>
</dbReference>
<dbReference type="NCBIfam" id="TIGR01211">
    <property type="entry name" value="ELP3"/>
    <property type="match status" value="1"/>
</dbReference>
<comment type="catalytic activity">
    <reaction evidence="16">
        <text>uridine(34) in tRNA + acetyl-CoA + S-adenosyl-L-methionine + H2O = 5-(carboxymethyl)uridine(34) in tRNA + 5'-deoxyadenosine + L-methionine + CoA + 2 H(+)</text>
        <dbReference type="Rhea" id="RHEA:61020"/>
        <dbReference type="Rhea" id="RHEA-COMP:10407"/>
        <dbReference type="Rhea" id="RHEA-COMP:11727"/>
        <dbReference type="ChEBI" id="CHEBI:15377"/>
        <dbReference type="ChEBI" id="CHEBI:15378"/>
        <dbReference type="ChEBI" id="CHEBI:17319"/>
        <dbReference type="ChEBI" id="CHEBI:57287"/>
        <dbReference type="ChEBI" id="CHEBI:57288"/>
        <dbReference type="ChEBI" id="CHEBI:57844"/>
        <dbReference type="ChEBI" id="CHEBI:59789"/>
        <dbReference type="ChEBI" id="CHEBI:65315"/>
        <dbReference type="ChEBI" id="CHEBI:74882"/>
        <dbReference type="EC" id="2.3.1.311"/>
    </reaction>
    <physiologicalReaction direction="left-to-right" evidence="16">
        <dbReference type="Rhea" id="RHEA:61021"/>
    </physiologicalReaction>
</comment>
<organism evidence="19 20">
    <name type="scientific">Candidatus Parvarchaeum acidophilus ARMAN-5</name>
    <dbReference type="NCBI Taxonomy" id="662762"/>
    <lineage>
        <taxon>Archaea</taxon>
        <taxon>Candidatus Parvarchaeota</taxon>
        <taxon>Candidatus Parvarchaeum</taxon>
    </lineage>
</organism>
<dbReference type="Pfam" id="PF23613">
    <property type="entry name" value="ELP3_N"/>
    <property type="match status" value="1"/>
</dbReference>
<dbReference type="Gene3D" id="3.30.750.200">
    <property type="match status" value="1"/>
</dbReference>
<keyword evidence="6 19" id="KW-0808">Transferase</keyword>
<comment type="cofactor">
    <cofactor evidence="17">
        <name>[4Fe-4S] cluster</name>
        <dbReference type="ChEBI" id="CHEBI:49883"/>
    </cofactor>
    <text evidence="17">Binds 1 [4Fe-4S] cluster. The cluster is coordinated with 3 cysteines and an exchangeable S-adenosyl-L-methionine.</text>
</comment>
<evidence type="ECO:0000259" key="18">
    <source>
        <dbReference type="SMART" id="SM00729"/>
    </source>
</evidence>
<dbReference type="GO" id="GO:0002926">
    <property type="term" value="P:tRNA wobble base 5-methoxycarbonylmethyl-2-thiouridinylation"/>
    <property type="evidence" value="ECO:0007669"/>
    <property type="project" value="TreeGrafter"/>
</dbReference>
<dbReference type="EMBL" id="GG745581">
    <property type="protein sequence ID" value="EFD92528.1"/>
    <property type="molecule type" value="Genomic_DNA"/>
</dbReference>
<dbReference type="SUPFAM" id="SSF102114">
    <property type="entry name" value="Radical SAM enzymes"/>
    <property type="match status" value="1"/>
</dbReference>
<dbReference type="InterPro" id="IPR032432">
    <property type="entry name" value="Radical_SAM_C"/>
</dbReference>
<name>D6GW80_PARA5</name>
<dbReference type="InterPro" id="IPR058240">
    <property type="entry name" value="rSAM_sf"/>
</dbReference>
<dbReference type="GO" id="GO:0051539">
    <property type="term" value="F:4 iron, 4 sulfur cluster binding"/>
    <property type="evidence" value="ECO:0007669"/>
    <property type="project" value="UniProtKB-KW"/>
</dbReference>
<dbReference type="PIRSF" id="PIRSF005669">
    <property type="entry name" value="Hist_AcTrfase_ELP3"/>
    <property type="match status" value="1"/>
</dbReference>
<evidence type="ECO:0000256" key="7">
    <source>
        <dbReference type="ARBA" id="ARBA00022691"/>
    </source>
</evidence>
<evidence type="ECO:0000256" key="10">
    <source>
        <dbReference type="ARBA" id="ARBA00022884"/>
    </source>
</evidence>
<comment type="similarity">
    <text evidence="2">Belongs to the ELP3 family.</text>
</comment>
<dbReference type="AlphaFoldDB" id="D6GW80"/>
<feature type="binding site" evidence="17">
    <location>
        <position position="98"/>
    </location>
    <ligand>
        <name>[4Fe-4S] cluster</name>
        <dbReference type="ChEBI" id="CHEBI:49883"/>
        <note>4Fe-4S-S-AdoMet</note>
    </ligand>
</feature>
<evidence type="ECO:0000313" key="20">
    <source>
        <dbReference type="Proteomes" id="UP000009376"/>
    </source>
</evidence>
<gene>
    <name evidence="19" type="ORF">BJBARM5_0754</name>
</gene>
<dbReference type="PANTHER" id="PTHR11135">
    <property type="entry name" value="HISTONE ACETYLTRANSFERASE-RELATED"/>
    <property type="match status" value="1"/>
</dbReference>
<keyword evidence="10" id="KW-0694">RNA-binding</keyword>
<evidence type="ECO:0000256" key="5">
    <source>
        <dbReference type="ARBA" id="ARBA00022555"/>
    </source>
</evidence>
<keyword evidence="11 17" id="KW-0408">Iron</keyword>
<keyword evidence="9 17" id="KW-0479">Metal-binding</keyword>
<sequence>MDYYDKQEDLVNFMPLFKKAIEEGKVKNKKELLIAKRIVCRQIGMHNIPKNGEILNHFSQDEREKYASLMVSKPIRILSGVNVVAIMTKPYDCPHGTCISCPGGTKFNTPQSYTGFEPAARRALMNNYDPYKQVTARLKHYLFMGYNPQKIEIIAIGGTFTTLPKEYVNEYVTAVYKAMNEFYGDKVEGNLEEQKKFNETAKIRCVAFAAETKPERCANEEIERMLNFGITRVEMGVQSIYDEVLLKNNRGHTISDVIDASRRLKNYGYKVDYHIMLNLAFSDKDKDRETINQIYNNDNFKPDAIKLYPTLVIRGTGLYEMWKRGNYKPYPIEDVVELIAEAEVKAPKWLRIMRIERDIPSTFIENGIKTTNLRQLVDDKLKELGKSPNDIRSREIGHIRISKPVKIKINQERYRSLEGDEIFLSVDDVNNNAIIAFLRLRIPDNSKEAFVRELHVYGEHLNINQNSNDSFQHKGFGKNLLSEAEKITKEEYSINKINVISGVGVREYYKNLGYKRYKWYMSKEL</sequence>
<feature type="domain" description="Elp3/MiaA/NifB-like radical SAM core" evidence="18">
    <location>
        <begin position="83"/>
        <end position="341"/>
    </location>
</feature>
<dbReference type="InterPro" id="IPR034687">
    <property type="entry name" value="ELP3-like"/>
</dbReference>